<proteinExistence type="predicted"/>
<protein>
    <submittedName>
        <fullName evidence="1">Uncharacterized protein</fullName>
    </submittedName>
</protein>
<dbReference type="GeneID" id="98312636"/>
<gene>
    <name evidence="1" type="ORF">CD178_02376</name>
</gene>
<dbReference type="AlphaFoldDB" id="A0A347WE32"/>
<accession>A0A347WE32</accession>
<dbReference type="RefSeq" id="WP_102323574.1">
    <property type="nucleotide sequence ID" value="NZ_CALCQY010000025.1"/>
</dbReference>
<keyword evidence="2" id="KW-1185">Reference proteome</keyword>
<dbReference type="OrthoDB" id="7271334at2"/>
<dbReference type="EMBL" id="CP023036">
    <property type="protein sequence ID" value="AXY23125.1"/>
    <property type="molecule type" value="Genomic_DNA"/>
</dbReference>
<evidence type="ECO:0000313" key="1">
    <source>
        <dbReference type="EMBL" id="AXY23125.1"/>
    </source>
</evidence>
<dbReference type="KEGG" id="ksc:CD178_02376"/>
<evidence type="ECO:0000313" key="2">
    <source>
        <dbReference type="Proteomes" id="UP000264120"/>
    </source>
</evidence>
<name>A0A347WE32_9PROT</name>
<reference evidence="1 2" key="1">
    <citation type="submission" date="2017-08" db="EMBL/GenBank/DDBJ databases">
        <title>Complete genome sequence of Gluconacetobacter saccharivorans CV1 isolated from Fermented Vinegar.</title>
        <authorList>
            <person name="Kim S.-Y."/>
        </authorList>
    </citation>
    <scope>NUCLEOTIDE SEQUENCE [LARGE SCALE GENOMIC DNA]</scope>
    <source>
        <strain evidence="1 2">CV1</strain>
    </source>
</reference>
<organism evidence="1 2">
    <name type="scientific">Komagataeibacter saccharivorans</name>
    <dbReference type="NCBI Taxonomy" id="265959"/>
    <lineage>
        <taxon>Bacteria</taxon>
        <taxon>Pseudomonadati</taxon>
        <taxon>Pseudomonadota</taxon>
        <taxon>Alphaproteobacteria</taxon>
        <taxon>Acetobacterales</taxon>
        <taxon>Acetobacteraceae</taxon>
        <taxon>Komagataeibacter</taxon>
    </lineage>
</organism>
<sequence>MQTSVLLSRLARSVIATVLCTALVTPAFAGSFEVEDGCSSEEVSEVSRLYVDEHLVATFTLDHDHTSQTAHIETAMGRTNHSYALCGEITIRRHGGTGVEIHQVSGEGVLHDPDGHHLVALGARNFTEFYLADPDDPEVVERHPGHSSLCTPPTS</sequence>
<dbReference type="Proteomes" id="UP000264120">
    <property type="component" value="Chromosome"/>
</dbReference>